<evidence type="ECO:0000256" key="1">
    <source>
        <dbReference type="ARBA" id="ARBA00022729"/>
    </source>
</evidence>
<evidence type="ECO:0000313" key="5">
    <source>
        <dbReference type="EMBL" id="MBB5350100.1"/>
    </source>
</evidence>
<feature type="signal peptide" evidence="3">
    <location>
        <begin position="1"/>
        <end position="19"/>
    </location>
</feature>
<dbReference type="InterPro" id="IPR036415">
    <property type="entry name" value="Lamin_tail_dom_sf"/>
</dbReference>
<sequence>MTPIRTTLLAALAALPASGQVVINEMIASTTGTDSEFIELYNTSGSAIDLTGWTIEVFDSNNGESDTTYGANTLTLSLDGATIPANGFYLLGSAEFTSAFQITPDATFANDSLMNASCTVILRDSSSAVAYAAFLTDADTETDTANDGGVAITPNVTVGPDGTFFPAGYTLVGDGGTSANPLEFSPKPAPSATPTTSLDEDPPVVLSLSPANGVILASAPTEILMSFNEAIMPGATGSITLYDAADDSVVEAFDINSTSGNVILFGKDVYLAPTVPLELATEYYILIDSGTILDLSGNAYEGISATDGWTFATAGLAVLDNSGPYTEDFASFVSSETVPEGWTFEGADLTYDGDWNTGTTGGFRGNASVLGYQHSSSTGILVEKLTLLNDTGSTITDLTISYDGRVSRADQTRVPQYEVAVDGVTIASLHYSTAEGDGITKTGTVSDLAIEDGATVTLTWTSDRGLSSGSSKQIGISNVSVEVGSTALPPTVSTTAVDLTSVTTSGASVSSETLSEGSAEITTMGFVVAPTSVDDTPEIGETGVTDFPSEFAGVFPFDGTLTGLTASTSYTVRAYATNSVGTTYGATAEFLTLDPAPSFTGTYSEPFDAFDGTFPAGWTGISTGGSNSFGGDWGSGSSAGFRGNMSSPGVVGYQHTSTSQTLELTLRMVNDTGSTLTALNFYYLGQVARVTETRSPIWTVSLNGTEVPELSYSTEDGVNKAVTASLSGLSIPAGAEFELVWSCDRGLTTGASKQIGMGELIISTEEIVVEEPGFADWATTNGVTLGASGDDDGDGIANLIEYALGLDPQVADGSPGSFDGSLLSFTKSTEERTDITYSIEVSTDLGVTDPWVAVTPDTNDTSTIAYTLPEGSAKLFARLVVTQN</sequence>
<keyword evidence="1 3" id="KW-0732">Signal</keyword>
<dbReference type="PROSITE" id="PS51841">
    <property type="entry name" value="LTD"/>
    <property type="match status" value="1"/>
</dbReference>
<evidence type="ECO:0000259" key="4">
    <source>
        <dbReference type="PROSITE" id="PS51841"/>
    </source>
</evidence>
<organism evidence="5 6">
    <name type="scientific">Haloferula luteola</name>
    <dbReference type="NCBI Taxonomy" id="595692"/>
    <lineage>
        <taxon>Bacteria</taxon>
        <taxon>Pseudomonadati</taxon>
        <taxon>Verrucomicrobiota</taxon>
        <taxon>Verrucomicrobiia</taxon>
        <taxon>Verrucomicrobiales</taxon>
        <taxon>Verrucomicrobiaceae</taxon>
        <taxon>Haloferula</taxon>
    </lineage>
</organism>
<evidence type="ECO:0000256" key="3">
    <source>
        <dbReference type="SAM" id="SignalP"/>
    </source>
</evidence>
<evidence type="ECO:0000313" key="6">
    <source>
        <dbReference type="Proteomes" id="UP000557717"/>
    </source>
</evidence>
<dbReference type="InterPro" id="IPR032812">
    <property type="entry name" value="SbsA_Ig"/>
</dbReference>
<keyword evidence="6" id="KW-1185">Reference proteome</keyword>
<dbReference type="Pfam" id="PF00932">
    <property type="entry name" value="LTD"/>
    <property type="match status" value="1"/>
</dbReference>
<comment type="caution">
    <text evidence="5">The sequence shown here is derived from an EMBL/GenBank/DDBJ whole genome shotgun (WGS) entry which is preliminary data.</text>
</comment>
<protein>
    <recommendedName>
        <fullName evidence="4">LTD domain-containing protein</fullName>
    </recommendedName>
</protein>
<accession>A0A840V817</accession>
<feature type="region of interest" description="Disordered" evidence="2">
    <location>
        <begin position="180"/>
        <end position="200"/>
    </location>
</feature>
<gene>
    <name evidence="5" type="ORF">HNR46_000321</name>
</gene>
<feature type="chain" id="PRO_5032320569" description="LTD domain-containing protein" evidence="3">
    <location>
        <begin position="20"/>
        <end position="884"/>
    </location>
</feature>
<evidence type="ECO:0000256" key="2">
    <source>
        <dbReference type="SAM" id="MobiDB-lite"/>
    </source>
</evidence>
<dbReference type="InterPro" id="IPR001322">
    <property type="entry name" value="Lamin_tail_dom"/>
</dbReference>
<reference evidence="5 6" key="1">
    <citation type="submission" date="2020-08" db="EMBL/GenBank/DDBJ databases">
        <title>Genomic Encyclopedia of Type Strains, Phase IV (KMG-IV): sequencing the most valuable type-strain genomes for metagenomic binning, comparative biology and taxonomic classification.</title>
        <authorList>
            <person name="Goeker M."/>
        </authorList>
    </citation>
    <scope>NUCLEOTIDE SEQUENCE [LARGE SCALE GENOMIC DNA]</scope>
    <source>
        <strain evidence="5 6">YC6886</strain>
    </source>
</reference>
<dbReference type="RefSeq" id="WP_184015137.1">
    <property type="nucleotide sequence ID" value="NZ_JACHFD010000001.1"/>
</dbReference>
<dbReference type="EMBL" id="JACHFD010000001">
    <property type="protein sequence ID" value="MBB5350100.1"/>
    <property type="molecule type" value="Genomic_DNA"/>
</dbReference>
<dbReference type="Proteomes" id="UP000557717">
    <property type="component" value="Unassembled WGS sequence"/>
</dbReference>
<dbReference type="SUPFAM" id="SSF74853">
    <property type="entry name" value="Lamin A/C globular tail domain"/>
    <property type="match status" value="1"/>
</dbReference>
<feature type="domain" description="LTD" evidence="4">
    <location>
        <begin position="6"/>
        <end position="154"/>
    </location>
</feature>
<proteinExistence type="predicted"/>
<name>A0A840V817_9BACT</name>
<dbReference type="Pfam" id="PF13205">
    <property type="entry name" value="Big_5"/>
    <property type="match status" value="1"/>
</dbReference>
<dbReference type="AlphaFoldDB" id="A0A840V817"/>
<dbReference type="Gene3D" id="2.60.40.1260">
    <property type="entry name" value="Lamin Tail domain"/>
    <property type="match status" value="1"/>
</dbReference>